<dbReference type="SUPFAM" id="SSF53335">
    <property type="entry name" value="S-adenosyl-L-methionine-dependent methyltransferases"/>
    <property type="match status" value="1"/>
</dbReference>
<evidence type="ECO:0000313" key="2">
    <source>
        <dbReference type="EMBL" id="KAG8465724.1"/>
    </source>
</evidence>
<protein>
    <recommendedName>
        <fullName evidence="4">Calmodulin-lysine N-methyltransferase</fullName>
    </recommendedName>
</protein>
<name>A0A8J5XSG4_DIALT</name>
<accession>A0A8J5XSG4</accession>
<dbReference type="InterPro" id="IPR019410">
    <property type="entry name" value="Methyltransf_16"/>
</dbReference>
<dbReference type="Proteomes" id="UP000751190">
    <property type="component" value="Unassembled WGS sequence"/>
</dbReference>
<dbReference type="EMBL" id="JAGTXO010000009">
    <property type="protein sequence ID" value="KAG8465724.1"/>
    <property type="molecule type" value="Genomic_DNA"/>
</dbReference>
<gene>
    <name evidence="2" type="ORF">KFE25_005294</name>
</gene>
<organism evidence="2 3">
    <name type="scientific">Diacronema lutheri</name>
    <name type="common">Unicellular marine alga</name>
    <name type="synonym">Monochrysis lutheri</name>
    <dbReference type="NCBI Taxonomy" id="2081491"/>
    <lineage>
        <taxon>Eukaryota</taxon>
        <taxon>Haptista</taxon>
        <taxon>Haptophyta</taxon>
        <taxon>Pavlovophyceae</taxon>
        <taxon>Pavlovales</taxon>
        <taxon>Pavlovaceae</taxon>
        <taxon>Diacronema</taxon>
    </lineage>
</organism>
<dbReference type="OMA" id="DTGCTVW"/>
<reference evidence="2" key="1">
    <citation type="submission" date="2021-05" db="EMBL/GenBank/DDBJ databases">
        <title>The genome of the haptophyte Pavlova lutheri (Diacronema luteri, Pavlovales) - a model for lipid biosynthesis in eukaryotic algae.</title>
        <authorList>
            <person name="Hulatt C.J."/>
            <person name="Posewitz M.C."/>
        </authorList>
    </citation>
    <scope>NUCLEOTIDE SEQUENCE</scope>
    <source>
        <strain evidence="2">NIVA-4/92</strain>
    </source>
</reference>
<dbReference type="Pfam" id="PF10294">
    <property type="entry name" value="Methyltransf_16"/>
    <property type="match status" value="1"/>
</dbReference>
<evidence type="ECO:0000313" key="3">
    <source>
        <dbReference type="Proteomes" id="UP000751190"/>
    </source>
</evidence>
<keyword evidence="3" id="KW-1185">Reference proteome</keyword>
<dbReference type="OrthoDB" id="10643048at2759"/>
<sequence>MASFAERFREPYAFRAAGVALELEQEPGASLARASLDTGCTVWPSAVALARAALEPAESCAAATAVRGARVVELGAGTGLAGLACAAAGAEAVIMTDLPARLPLLARNAARNGWVRTIGGCAQLGVEPLDWADAEGALAESAALRGADATLLIGADLVHDADQCAPLARCVAALLRAWPRCERVLWAQQPHCALAAAELRGRLEREAGLSFELLREFEGGGRLLLGRVAAAAGAAAPAAAGGAPRAAKRARAEAPAETSGARARDGGAGGLPSSVGRAAGRAEGAVLARCSGDDGSSSSRTV</sequence>
<dbReference type="AlphaFoldDB" id="A0A8J5XSG4"/>
<evidence type="ECO:0000256" key="1">
    <source>
        <dbReference type="SAM" id="MobiDB-lite"/>
    </source>
</evidence>
<comment type="caution">
    <text evidence="2">The sequence shown here is derived from an EMBL/GenBank/DDBJ whole genome shotgun (WGS) entry which is preliminary data.</text>
</comment>
<dbReference type="PANTHER" id="PTHR14614">
    <property type="entry name" value="HEPATOCELLULAR CARCINOMA-ASSOCIATED ANTIGEN"/>
    <property type="match status" value="1"/>
</dbReference>
<dbReference type="InterPro" id="IPR029063">
    <property type="entry name" value="SAM-dependent_MTases_sf"/>
</dbReference>
<dbReference type="Gene3D" id="3.40.50.150">
    <property type="entry name" value="Vaccinia Virus protein VP39"/>
    <property type="match status" value="1"/>
</dbReference>
<feature type="region of interest" description="Disordered" evidence="1">
    <location>
        <begin position="242"/>
        <end position="276"/>
    </location>
</feature>
<proteinExistence type="predicted"/>
<evidence type="ECO:0008006" key="4">
    <source>
        <dbReference type="Google" id="ProtNLM"/>
    </source>
</evidence>